<evidence type="ECO:0000313" key="2">
    <source>
        <dbReference type="Proteomes" id="UP000542674"/>
    </source>
</evidence>
<organism evidence="1 2">
    <name type="scientific">Saccharothrix violaceirubra</name>
    <dbReference type="NCBI Taxonomy" id="413306"/>
    <lineage>
        <taxon>Bacteria</taxon>
        <taxon>Bacillati</taxon>
        <taxon>Actinomycetota</taxon>
        <taxon>Actinomycetes</taxon>
        <taxon>Pseudonocardiales</taxon>
        <taxon>Pseudonocardiaceae</taxon>
        <taxon>Saccharothrix</taxon>
    </lineage>
</organism>
<dbReference type="Proteomes" id="UP000542674">
    <property type="component" value="Unassembled WGS sequence"/>
</dbReference>
<dbReference type="RefSeq" id="WP_184669102.1">
    <property type="nucleotide sequence ID" value="NZ_BAABAI010000029.1"/>
</dbReference>
<evidence type="ECO:0000313" key="1">
    <source>
        <dbReference type="EMBL" id="MBB4965524.1"/>
    </source>
</evidence>
<dbReference type="EMBL" id="JACHJS010000001">
    <property type="protein sequence ID" value="MBB4965524.1"/>
    <property type="molecule type" value="Genomic_DNA"/>
</dbReference>
<comment type="caution">
    <text evidence="1">The sequence shown here is derived from an EMBL/GenBank/DDBJ whole genome shotgun (WGS) entry which is preliminary data.</text>
</comment>
<accession>A0A7W7WVN5</accession>
<proteinExistence type="predicted"/>
<dbReference type="AlphaFoldDB" id="A0A7W7WVN5"/>
<protein>
    <submittedName>
        <fullName evidence="1">Uncharacterized protein</fullName>
    </submittedName>
</protein>
<sequence>MDSKEQKEVRNGDIHKGPALCVLTSEDRWASVTLTNRYVENGATESDVRIVVGKRADERR</sequence>
<name>A0A7W7WVN5_9PSEU</name>
<gene>
    <name evidence="1" type="ORF">F4559_002883</name>
</gene>
<reference evidence="1 2" key="1">
    <citation type="submission" date="2020-08" db="EMBL/GenBank/DDBJ databases">
        <title>Sequencing the genomes of 1000 actinobacteria strains.</title>
        <authorList>
            <person name="Klenk H.-P."/>
        </authorList>
    </citation>
    <scope>NUCLEOTIDE SEQUENCE [LARGE SCALE GENOMIC DNA]</scope>
    <source>
        <strain evidence="1 2">DSM 45084</strain>
    </source>
</reference>
<keyword evidence="2" id="KW-1185">Reference proteome</keyword>